<dbReference type="GO" id="GO:0051205">
    <property type="term" value="P:protein insertion into membrane"/>
    <property type="evidence" value="ECO:0007669"/>
    <property type="project" value="UniProtKB-UniRule"/>
</dbReference>
<dbReference type="NCBIfam" id="TIGR03300">
    <property type="entry name" value="assembly_YfgL"/>
    <property type="match status" value="1"/>
</dbReference>
<dbReference type="SMART" id="SM00564">
    <property type="entry name" value="PQQ"/>
    <property type="match status" value="7"/>
</dbReference>
<dbReference type="PANTHER" id="PTHR34512:SF30">
    <property type="entry name" value="OUTER MEMBRANE PROTEIN ASSEMBLY FACTOR BAMB"/>
    <property type="match status" value="1"/>
</dbReference>
<evidence type="ECO:0000256" key="3">
    <source>
        <dbReference type="ARBA" id="ARBA00023237"/>
    </source>
</evidence>
<reference evidence="8" key="1">
    <citation type="journal article" date="2024" name="Int. J. Syst. Evol. Microbiol.">
        <title>Methylomarinovum tepidoasis sp. nov., a moderately thermophilic methanotroph of the family Methylothermaceae isolated from a deep-sea hydrothermal field.</title>
        <authorList>
            <person name="Hirayama H."/>
            <person name="Takaki Y."/>
            <person name="Abe M."/>
            <person name="Miyazaki M."/>
            <person name="Uematsu K."/>
            <person name="Matsui Y."/>
            <person name="Takai K."/>
        </authorList>
    </citation>
    <scope>NUCLEOTIDE SEQUENCE [LARGE SCALE GENOMIC DNA]</scope>
    <source>
        <strain evidence="8">IN45</strain>
    </source>
</reference>
<dbReference type="EMBL" id="AP024718">
    <property type="protein sequence ID" value="BCX89485.1"/>
    <property type="molecule type" value="Genomic_DNA"/>
</dbReference>
<dbReference type="RefSeq" id="WP_286291835.1">
    <property type="nucleotide sequence ID" value="NZ_AP024718.1"/>
</dbReference>
<evidence type="ECO:0000256" key="4">
    <source>
        <dbReference type="HAMAP-Rule" id="MF_00923"/>
    </source>
</evidence>
<gene>
    <name evidence="4" type="primary">bamB</name>
    <name evidence="7" type="ORF">MIN45_P1858</name>
</gene>
<dbReference type="Proteomes" id="UP001321450">
    <property type="component" value="Chromosome"/>
</dbReference>
<keyword evidence="3 4" id="KW-0998">Cell outer membrane</keyword>
<keyword evidence="8" id="KW-1185">Reference proteome</keyword>
<organism evidence="7 8">
    <name type="scientific">Methylomarinovum tepidoasis</name>
    <dbReference type="NCBI Taxonomy" id="2840183"/>
    <lineage>
        <taxon>Bacteria</taxon>
        <taxon>Pseudomonadati</taxon>
        <taxon>Pseudomonadota</taxon>
        <taxon>Gammaproteobacteria</taxon>
        <taxon>Methylococcales</taxon>
        <taxon>Methylothermaceae</taxon>
        <taxon>Methylomarinovum</taxon>
    </lineage>
</organism>
<comment type="subunit">
    <text evidence="4">Part of the Bam complex.</text>
</comment>
<keyword evidence="1 4" id="KW-0732">Signal</keyword>
<dbReference type="AlphaFoldDB" id="A0AAU9CXP5"/>
<proteinExistence type="inferred from homology"/>
<dbReference type="InterPro" id="IPR015943">
    <property type="entry name" value="WD40/YVTN_repeat-like_dom_sf"/>
</dbReference>
<dbReference type="InterPro" id="IPR002372">
    <property type="entry name" value="PQQ_rpt_dom"/>
</dbReference>
<sequence>MMRLSSLPLLLLLAGCQSMGAGFSNLVSGTIDLVTGADEATEPPRELVAITPQLHIETVWDTDVGAGDGGYRLALGPAVADEIVYAADHEGHVAGLRLADGEEILELEVDRPLSAGPAVSATSLLLGTSEAEVLALERETGRQRWLARVSSEVLARPAVAEGIVVVHTNDGAVFALAEDSGQRLWSYGKAVSRLSLRGAAPPVITDDTVLIGFANGRMAALRLGDGKLIWERQLAIPTGLSEMERVVDINDAPTVHSGMLYATAFHGGVVAASLVDGEVIWRNAEIVADSTPAVSWRYVFVTDTEGNVWGLDETTGRAYWKQDAFYHREVTAPVVYGDFIAVGDYKGYVHFLAQEDGRQLGRIRVARSPIRAPLVVAGDYLIVYAGNGDLTVLKAEPKDE</sequence>
<keyword evidence="4" id="KW-0449">Lipoprotein</keyword>
<evidence type="ECO:0000256" key="1">
    <source>
        <dbReference type="ARBA" id="ARBA00022729"/>
    </source>
</evidence>
<dbReference type="SUPFAM" id="SSF50998">
    <property type="entry name" value="Quinoprotein alcohol dehydrogenase-like"/>
    <property type="match status" value="1"/>
</dbReference>
<keyword evidence="4" id="KW-0564">Palmitate</keyword>
<dbReference type="PANTHER" id="PTHR34512">
    <property type="entry name" value="CELL SURFACE PROTEIN"/>
    <property type="match status" value="1"/>
</dbReference>
<protein>
    <recommendedName>
        <fullName evidence="4">Outer membrane protein assembly factor BamB</fullName>
    </recommendedName>
</protein>
<comment type="similarity">
    <text evidence="4">Belongs to the BamB family.</text>
</comment>
<evidence type="ECO:0000256" key="2">
    <source>
        <dbReference type="ARBA" id="ARBA00023136"/>
    </source>
</evidence>
<comment type="subcellular location">
    <subcellularLocation>
        <location evidence="4">Cell outer membrane</location>
        <topology evidence="4">Lipid-anchor</topology>
    </subcellularLocation>
</comment>
<comment type="function">
    <text evidence="4">Part of the outer membrane protein assembly complex, which is involved in assembly and insertion of beta-barrel proteins into the outer membrane.</text>
</comment>
<dbReference type="KEGG" id="meiy:MIN45_P1858"/>
<feature type="domain" description="Pyrrolo-quinoline quinone repeat" evidence="6">
    <location>
        <begin position="110"/>
        <end position="322"/>
    </location>
</feature>
<evidence type="ECO:0000313" key="7">
    <source>
        <dbReference type="EMBL" id="BCX89485.1"/>
    </source>
</evidence>
<evidence type="ECO:0000256" key="5">
    <source>
        <dbReference type="SAM" id="SignalP"/>
    </source>
</evidence>
<evidence type="ECO:0000313" key="8">
    <source>
        <dbReference type="Proteomes" id="UP001321450"/>
    </source>
</evidence>
<dbReference type="GO" id="GO:0009279">
    <property type="term" value="C:cell outer membrane"/>
    <property type="evidence" value="ECO:0007669"/>
    <property type="project" value="UniProtKB-SubCell"/>
</dbReference>
<dbReference type="HAMAP" id="MF_00923">
    <property type="entry name" value="OM_assembly_BamB"/>
    <property type="match status" value="1"/>
</dbReference>
<feature type="signal peptide" evidence="5">
    <location>
        <begin position="1"/>
        <end position="20"/>
    </location>
</feature>
<dbReference type="InterPro" id="IPR017687">
    <property type="entry name" value="BamB"/>
</dbReference>
<name>A0AAU9CXP5_9GAMM</name>
<dbReference type="InterPro" id="IPR018391">
    <property type="entry name" value="PQQ_b-propeller_rpt"/>
</dbReference>
<dbReference type="GO" id="GO:0043165">
    <property type="term" value="P:Gram-negative-bacterium-type cell outer membrane assembly"/>
    <property type="evidence" value="ECO:0007669"/>
    <property type="project" value="UniProtKB-UniRule"/>
</dbReference>
<feature type="chain" id="PRO_5043840743" description="Outer membrane protein assembly factor BamB" evidence="5">
    <location>
        <begin position="21"/>
        <end position="400"/>
    </location>
</feature>
<dbReference type="Pfam" id="PF13360">
    <property type="entry name" value="PQQ_2"/>
    <property type="match status" value="1"/>
</dbReference>
<dbReference type="InterPro" id="IPR011047">
    <property type="entry name" value="Quinoprotein_ADH-like_sf"/>
</dbReference>
<dbReference type="Gene3D" id="2.130.10.10">
    <property type="entry name" value="YVTN repeat-like/Quinoprotein amine dehydrogenase"/>
    <property type="match status" value="1"/>
</dbReference>
<accession>A0AAU9CXP5</accession>
<dbReference type="PROSITE" id="PS51257">
    <property type="entry name" value="PROKAR_LIPOPROTEIN"/>
    <property type="match status" value="1"/>
</dbReference>
<evidence type="ECO:0000259" key="6">
    <source>
        <dbReference type="Pfam" id="PF13360"/>
    </source>
</evidence>
<keyword evidence="2 4" id="KW-0472">Membrane</keyword>